<name>A0ABV8TGH3_9ACTN</name>
<evidence type="ECO:0000313" key="3">
    <source>
        <dbReference type="EMBL" id="MFC4329791.1"/>
    </source>
</evidence>
<dbReference type="Proteomes" id="UP001595824">
    <property type="component" value="Unassembled WGS sequence"/>
</dbReference>
<dbReference type="EMBL" id="JBHSDP010000017">
    <property type="protein sequence ID" value="MFC4329791.1"/>
    <property type="molecule type" value="Genomic_DNA"/>
</dbReference>
<evidence type="ECO:0000313" key="4">
    <source>
        <dbReference type="Proteomes" id="UP001595824"/>
    </source>
</evidence>
<dbReference type="Gene3D" id="3.30.420.40">
    <property type="match status" value="2"/>
</dbReference>
<gene>
    <name evidence="3" type="ORF">ACFPC0_18695</name>
</gene>
<feature type="domain" description="HTH iclR-type" evidence="2">
    <location>
        <begin position="20"/>
        <end position="60"/>
    </location>
</feature>
<dbReference type="RefSeq" id="WP_381740459.1">
    <property type="nucleotide sequence ID" value="NZ_JBHSDP010000017.1"/>
</dbReference>
<dbReference type="SUPFAM" id="SSF46785">
    <property type="entry name" value="Winged helix' DNA-binding domain"/>
    <property type="match status" value="1"/>
</dbReference>
<dbReference type="InterPro" id="IPR043129">
    <property type="entry name" value="ATPase_NBD"/>
</dbReference>
<proteinExistence type="inferred from homology"/>
<dbReference type="InterPro" id="IPR000600">
    <property type="entry name" value="ROK"/>
</dbReference>
<dbReference type="Pfam" id="PF09339">
    <property type="entry name" value="HTH_IclR"/>
    <property type="match status" value="1"/>
</dbReference>
<comment type="caution">
    <text evidence="3">The sequence shown here is derived from an EMBL/GenBank/DDBJ whole genome shotgun (WGS) entry which is preliminary data.</text>
</comment>
<protein>
    <submittedName>
        <fullName evidence="3">ROK family protein</fullName>
    </submittedName>
</protein>
<dbReference type="Pfam" id="PF00480">
    <property type="entry name" value="ROK"/>
    <property type="match status" value="1"/>
</dbReference>
<dbReference type="SUPFAM" id="SSF53067">
    <property type="entry name" value="Actin-like ATPase domain"/>
    <property type="match status" value="1"/>
</dbReference>
<accession>A0ABV8TGH3</accession>
<dbReference type="InterPro" id="IPR036388">
    <property type="entry name" value="WH-like_DNA-bd_sf"/>
</dbReference>
<sequence length="386" mass="40382">MGRLTGGDPSLLRRINSAVVLHALRAADCATLTEITRVTGLSRPTVEGVVEDLMEAGLVAEKAAEEGAARRQGRPARRYRFRAEAGHLLGLEIGPHRVAALLSDLDGRVLGAQAKEVGETADADERLERLRTAVAELLRRAGVPRSSLRAVGVGTPGIVEAGGIVRLGTALPGWTGLNLGERLSRSFRCPVLVENDANAAAVAEHWKGAATDSDDVVFVLAGLSPGAGSLIGGRLHRGFGGAAGEIGALHLLGRGVTPETLLSTTDQPLHPLDEQAVAAVFAQARKGDQQAVAAMDRFIQRLVHDVAALVLALDPELVVVGGWAAGLDGVLEPLRGELARYCLRTPQVTLSMLGEAAVATGALRLALDHVEEELFAVESKVAAARH</sequence>
<dbReference type="PANTHER" id="PTHR18964">
    <property type="entry name" value="ROK (REPRESSOR, ORF, KINASE) FAMILY"/>
    <property type="match status" value="1"/>
</dbReference>
<keyword evidence="4" id="KW-1185">Reference proteome</keyword>
<dbReference type="InterPro" id="IPR005471">
    <property type="entry name" value="Tscrpt_reg_IclR_N"/>
</dbReference>
<organism evidence="3 4">
    <name type="scientific">Streptomyces andamanensis</name>
    <dbReference type="NCBI Taxonomy" id="1565035"/>
    <lineage>
        <taxon>Bacteria</taxon>
        <taxon>Bacillati</taxon>
        <taxon>Actinomycetota</taxon>
        <taxon>Actinomycetes</taxon>
        <taxon>Kitasatosporales</taxon>
        <taxon>Streptomycetaceae</taxon>
        <taxon>Streptomyces</taxon>
    </lineage>
</organism>
<evidence type="ECO:0000259" key="2">
    <source>
        <dbReference type="Pfam" id="PF09339"/>
    </source>
</evidence>
<reference evidence="4" key="1">
    <citation type="journal article" date="2019" name="Int. J. Syst. Evol. Microbiol.">
        <title>The Global Catalogue of Microorganisms (GCM) 10K type strain sequencing project: providing services to taxonomists for standard genome sequencing and annotation.</title>
        <authorList>
            <consortium name="The Broad Institute Genomics Platform"/>
            <consortium name="The Broad Institute Genome Sequencing Center for Infectious Disease"/>
            <person name="Wu L."/>
            <person name="Ma J."/>
        </authorList>
    </citation>
    <scope>NUCLEOTIDE SEQUENCE [LARGE SCALE GENOMIC DNA]</scope>
    <source>
        <strain evidence="4">PCU 347</strain>
    </source>
</reference>
<comment type="similarity">
    <text evidence="1">Belongs to the ROK (NagC/XylR) family.</text>
</comment>
<dbReference type="Gene3D" id="1.10.10.10">
    <property type="entry name" value="Winged helix-like DNA-binding domain superfamily/Winged helix DNA-binding domain"/>
    <property type="match status" value="1"/>
</dbReference>
<dbReference type="PANTHER" id="PTHR18964:SF149">
    <property type="entry name" value="BIFUNCTIONAL UDP-N-ACETYLGLUCOSAMINE 2-EPIMERASE_N-ACETYLMANNOSAMINE KINASE"/>
    <property type="match status" value="1"/>
</dbReference>
<evidence type="ECO:0000256" key="1">
    <source>
        <dbReference type="ARBA" id="ARBA00006479"/>
    </source>
</evidence>
<dbReference type="InterPro" id="IPR036390">
    <property type="entry name" value="WH_DNA-bd_sf"/>
</dbReference>